<dbReference type="PROSITE" id="PS50893">
    <property type="entry name" value="ABC_TRANSPORTER_2"/>
    <property type="match status" value="1"/>
</dbReference>
<dbReference type="PANTHER" id="PTHR43335">
    <property type="entry name" value="ABC TRANSPORTER, ATP-BINDING PROTEIN"/>
    <property type="match status" value="1"/>
</dbReference>
<protein>
    <submittedName>
        <fullName evidence="6">ATP-binding cassette domain-containing protein</fullName>
    </submittedName>
</protein>
<accession>A0A3M2JMU1</accession>
<keyword evidence="4 6" id="KW-0067">ATP-binding</keyword>
<dbReference type="InterPro" id="IPR003593">
    <property type="entry name" value="AAA+_ATPase"/>
</dbReference>
<dbReference type="PANTHER" id="PTHR43335:SF4">
    <property type="entry name" value="ABC TRANSPORTER, ATP-BINDING PROTEIN"/>
    <property type="match status" value="1"/>
</dbReference>
<evidence type="ECO:0000313" key="6">
    <source>
        <dbReference type="EMBL" id="RMI13611.1"/>
    </source>
</evidence>
<dbReference type="GO" id="GO:0016887">
    <property type="term" value="F:ATP hydrolysis activity"/>
    <property type="evidence" value="ECO:0007669"/>
    <property type="project" value="InterPro"/>
</dbReference>
<dbReference type="SUPFAM" id="SSF52540">
    <property type="entry name" value="P-loop containing nucleoside triphosphate hydrolases"/>
    <property type="match status" value="1"/>
</dbReference>
<evidence type="ECO:0000256" key="1">
    <source>
        <dbReference type="ARBA" id="ARBA00005417"/>
    </source>
</evidence>
<name>A0A3M2JMU1_9CELL</name>
<dbReference type="AlphaFoldDB" id="A0A3M2JMU1"/>
<dbReference type="Pfam" id="PF00005">
    <property type="entry name" value="ABC_tran"/>
    <property type="match status" value="1"/>
</dbReference>
<evidence type="ECO:0000256" key="3">
    <source>
        <dbReference type="ARBA" id="ARBA00022741"/>
    </source>
</evidence>
<keyword evidence="7" id="KW-1185">Reference proteome</keyword>
<dbReference type="GO" id="GO:0005524">
    <property type="term" value="F:ATP binding"/>
    <property type="evidence" value="ECO:0007669"/>
    <property type="project" value="UniProtKB-KW"/>
</dbReference>
<evidence type="ECO:0000259" key="5">
    <source>
        <dbReference type="PROSITE" id="PS50893"/>
    </source>
</evidence>
<dbReference type="InterPro" id="IPR017871">
    <property type="entry name" value="ABC_transporter-like_CS"/>
</dbReference>
<organism evidence="6 7">
    <name type="scientific">Cellulomonas triticagri</name>
    <dbReference type="NCBI Taxonomy" id="2483352"/>
    <lineage>
        <taxon>Bacteria</taxon>
        <taxon>Bacillati</taxon>
        <taxon>Actinomycetota</taxon>
        <taxon>Actinomycetes</taxon>
        <taxon>Micrococcales</taxon>
        <taxon>Cellulomonadaceae</taxon>
        <taxon>Cellulomonas</taxon>
    </lineage>
</organism>
<dbReference type="InterPro" id="IPR003439">
    <property type="entry name" value="ABC_transporter-like_ATP-bd"/>
</dbReference>
<comment type="similarity">
    <text evidence="1">Belongs to the ABC transporter superfamily.</text>
</comment>
<dbReference type="PROSITE" id="PS00211">
    <property type="entry name" value="ABC_TRANSPORTER_1"/>
    <property type="match status" value="1"/>
</dbReference>
<dbReference type="RefSeq" id="WP_122148105.1">
    <property type="nucleotide sequence ID" value="NZ_RFFI01000012.1"/>
</dbReference>
<evidence type="ECO:0000256" key="4">
    <source>
        <dbReference type="ARBA" id="ARBA00022840"/>
    </source>
</evidence>
<dbReference type="EMBL" id="RFFI01000012">
    <property type="protein sequence ID" value="RMI13611.1"/>
    <property type="molecule type" value="Genomic_DNA"/>
</dbReference>
<gene>
    <name evidence="6" type="ORF">EBM89_03655</name>
</gene>
<proteinExistence type="inferred from homology"/>
<dbReference type="OrthoDB" id="9804819at2"/>
<sequence length="242" mass="25584">MHLWPAALTARHLTKTFGDVTAVDDLTVDIRPHRITGLLGPNGSGKSTTLRMALGLSRPTSGSVEVLGRRYRDLDRPTRRVGAALDVTGIHPGRSGRDHLRVACLSAGLPSERVAEVLLGVGLVDAADRKARTYSLGMRQRLALATALLGEPDLLVLDEPANGLDPAGTHWLREALRAYVDTGATVVLASHVLAEIEQTVDDVVVLDRGRLLAAGPLAEVTGGRSLEDAYLGLTGGRRSGGC</sequence>
<evidence type="ECO:0000256" key="2">
    <source>
        <dbReference type="ARBA" id="ARBA00022448"/>
    </source>
</evidence>
<comment type="caution">
    <text evidence="6">The sequence shown here is derived from an EMBL/GenBank/DDBJ whole genome shotgun (WGS) entry which is preliminary data.</text>
</comment>
<reference evidence="6 7" key="1">
    <citation type="submission" date="2018-10" db="EMBL/GenBank/DDBJ databases">
        <title>Isolation, diversity and antifungal activity of actinobacteria from wheat.</title>
        <authorList>
            <person name="Han C."/>
        </authorList>
    </citation>
    <scope>NUCLEOTIDE SEQUENCE [LARGE SCALE GENOMIC DNA]</scope>
    <source>
        <strain evidence="6 7">NEAU-YY56</strain>
    </source>
</reference>
<evidence type="ECO:0000313" key="7">
    <source>
        <dbReference type="Proteomes" id="UP000269289"/>
    </source>
</evidence>
<dbReference type="Gene3D" id="3.40.50.300">
    <property type="entry name" value="P-loop containing nucleotide triphosphate hydrolases"/>
    <property type="match status" value="1"/>
</dbReference>
<feature type="domain" description="ABC transporter" evidence="5">
    <location>
        <begin position="8"/>
        <end position="233"/>
    </location>
</feature>
<keyword evidence="3" id="KW-0547">Nucleotide-binding</keyword>
<dbReference type="InterPro" id="IPR027417">
    <property type="entry name" value="P-loop_NTPase"/>
</dbReference>
<keyword evidence="2" id="KW-0813">Transport</keyword>
<dbReference type="SMART" id="SM00382">
    <property type="entry name" value="AAA"/>
    <property type="match status" value="1"/>
</dbReference>
<dbReference type="Proteomes" id="UP000269289">
    <property type="component" value="Unassembled WGS sequence"/>
</dbReference>